<accession>A0AAE3GBC5</accession>
<reference evidence="7" key="1">
    <citation type="submission" date="2022-06" db="EMBL/GenBank/DDBJ databases">
        <title>Genomic Encyclopedia of Archaeal and Bacterial Type Strains, Phase II (KMG-II): from individual species to whole genera.</title>
        <authorList>
            <person name="Goeker M."/>
        </authorList>
    </citation>
    <scope>NUCLEOTIDE SEQUENCE</scope>
    <source>
        <strain evidence="7">DSM 43935</strain>
    </source>
</reference>
<evidence type="ECO:0000256" key="1">
    <source>
        <dbReference type="ARBA" id="ARBA00001974"/>
    </source>
</evidence>
<dbReference type="PRINTS" id="PR00368">
    <property type="entry name" value="FADPNR"/>
</dbReference>
<dbReference type="Gene3D" id="3.30.390.30">
    <property type="match status" value="1"/>
</dbReference>
<dbReference type="Proteomes" id="UP001206128">
    <property type="component" value="Unassembled WGS sequence"/>
</dbReference>
<keyword evidence="8" id="KW-1185">Reference proteome</keyword>
<keyword evidence="2" id="KW-0285">Flavoprotein</keyword>
<dbReference type="PRINTS" id="PR00411">
    <property type="entry name" value="PNDRDTASEI"/>
</dbReference>
<dbReference type="InterPro" id="IPR016156">
    <property type="entry name" value="FAD/NAD-linked_Rdtase_dimer_sf"/>
</dbReference>
<dbReference type="InterPro" id="IPR036188">
    <property type="entry name" value="FAD/NAD-bd_sf"/>
</dbReference>
<keyword evidence="4" id="KW-0560">Oxidoreductase</keyword>
<protein>
    <submittedName>
        <fullName evidence="7">Reductase C-terminal</fullName>
    </submittedName>
</protein>
<comment type="cofactor">
    <cofactor evidence="1">
        <name>FAD</name>
        <dbReference type="ChEBI" id="CHEBI:57692"/>
    </cofactor>
</comment>
<sequence>MTSVTNSGPIVVVGAGAAGLATVKGVRANGFTGQLTWVGAEPELPYDRPPLSKGILTGTWEPDRVRLCDAAGLADLDVDLRVGATATGADLAERVVSLADGTRLPFGTLVIATGVDPRSLPGTSGLRGVHTLRTLADATALRAELGPGRRLVVIGAGFLGTELAAAARTLGTEVHLVEPAPVPLAAAVGVEVGTMLAALHRDRGVSVRTGPGAAVTELTARDGAVDRVVLADGSTITADVVVVAIGSVPATGWLAGSGLDCSDGVRCDQFCAAAPGVYAVGDVASWYHPGFATQVRLEHRTNAGEQGLYVARAVLGRTDEPFTPVPYFWSDQYDLKIQAFGLLRDHDEVRVVDGAIEDGEFVALYRRGTRLAGVLGVRKVRALRQWQARIKSGSSWADALAAA</sequence>
<dbReference type="Pfam" id="PF14759">
    <property type="entry name" value="Reductase_C"/>
    <property type="match status" value="1"/>
</dbReference>
<dbReference type="InterPro" id="IPR023753">
    <property type="entry name" value="FAD/NAD-binding_dom"/>
</dbReference>
<dbReference type="SUPFAM" id="SSF55424">
    <property type="entry name" value="FAD/NAD-linked reductases, dimerisation (C-terminal) domain"/>
    <property type="match status" value="1"/>
</dbReference>
<proteinExistence type="predicted"/>
<dbReference type="InterPro" id="IPR028202">
    <property type="entry name" value="Reductase_C"/>
</dbReference>
<evidence type="ECO:0000256" key="4">
    <source>
        <dbReference type="ARBA" id="ARBA00023002"/>
    </source>
</evidence>
<evidence type="ECO:0000256" key="3">
    <source>
        <dbReference type="ARBA" id="ARBA00022827"/>
    </source>
</evidence>
<dbReference type="GO" id="GO:0016651">
    <property type="term" value="F:oxidoreductase activity, acting on NAD(P)H"/>
    <property type="evidence" value="ECO:0007669"/>
    <property type="project" value="TreeGrafter"/>
</dbReference>
<dbReference type="Gene3D" id="3.50.50.60">
    <property type="entry name" value="FAD/NAD(P)-binding domain"/>
    <property type="match status" value="2"/>
</dbReference>
<dbReference type="PANTHER" id="PTHR43557">
    <property type="entry name" value="APOPTOSIS-INDUCING FACTOR 1"/>
    <property type="match status" value="1"/>
</dbReference>
<dbReference type="Pfam" id="PF07992">
    <property type="entry name" value="Pyr_redox_2"/>
    <property type="match status" value="1"/>
</dbReference>
<feature type="domain" description="Reductase C-terminal" evidence="6">
    <location>
        <begin position="327"/>
        <end position="400"/>
    </location>
</feature>
<comment type="caution">
    <text evidence="7">The sequence shown here is derived from an EMBL/GenBank/DDBJ whole genome shotgun (WGS) entry which is preliminary data.</text>
</comment>
<evidence type="ECO:0000259" key="6">
    <source>
        <dbReference type="Pfam" id="PF14759"/>
    </source>
</evidence>
<dbReference type="InterPro" id="IPR050446">
    <property type="entry name" value="FAD-oxidoreductase/Apoptosis"/>
</dbReference>
<evidence type="ECO:0000313" key="7">
    <source>
        <dbReference type="EMBL" id="MCP2163949.1"/>
    </source>
</evidence>
<gene>
    <name evidence="7" type="ORF">LX83_000789</name>
</gene>
<evidence type="ECO:0000256" key="2">
    <source>
        <dbReference type="ARBA" id="ARBA00022630"/>
    </source>
</evidence>
<evidence type="ECO:0000259" key="5">
    <source>
        <dbReference type="Pfam" id="PF07992"/>
    </source>
</evidence>
<dbReference type="AlphaFoldDB" id="A0AAE3GBC5"/>
<dbReference type="PANTHER" id="PTHR43557:SF2">
    <property type="entry name" value="RIESKE DOMAIN-CONTAINING PROTEIN-RELATED"/>
    <property type="match status" value="1"/>
</dbReference>
<feature type="domain" description="FAD/NAD(P)-binding" evidence="5">
    <location>
        <begin position="10"/>
        <end position="307"/>
    </location>
</feature>
<keyword evidence="3" id="KW-0274">FAD</keyword>
<dbReference type="GO" id="GO:0005737">
    <property type="term" value="C:cytoplasm"/>
    <property type="evidence" value="ECO:0007669"/>
    <property type="project" value="TreeGrafter"/>
</dbReference>
<organism evidence="7 8">
    <name type="scientific">Goodfellowiella coeruleoviolacea</name>
    <dbReference type="NCBI Taxonomy" id="334858"/>
    <lineage>
        <taxon>Bacteria</taxon>
        <taxon>Bacillati</taxon>
        <taxon>Actinomycetota</taxon>
        <taxon>Actinomycetes</taxon>
        <taxon>Pseudonocardiales</taxon>
        <taxon>Pseudonocardiaceae</taxon>
        <taxon>Goodfellowiella</taxon>
    </lineage>
</organism>
<dbReference type="EMBL" id="JAMTCK010000002">
    <property type="protein sequence ID" value="MCP2163949.1"/>
    <property type="molecule type" value="Genomic_DNA"/>
</dbReference>
<evidence type="ECO:0000313" key="8">
    <source>
        <dbReference type="Proteomes" id="UP001206128"/>
    </source>
</evidence>
<name>A0AAE3GBC5_9PSEU</name>
<dbReference type="SUPFAM" id="SSF51905">
    <property type="entry name" value="FAD/NAD(P)-binding domain"/>
    <property type="match status" value="2"/>
</dbReference>